<name>A0AAV7N105_PLEWA</name>
<sequence length="225" mass="24773">MACVSVKKDSEECQESDGEDRGMVLSLKQGNVIGIGNGMRFDEDGCDHQDVVEDRFGEVESVQTCDSDVDVGVFPKRSETDGILFGGKKGKDDALYRQHVVIGTGQTCVTAPDQYNDLIAAERRFIRSQRFVRELMEVRGKKEEKYGVGKAGKHNRHGSPIATTICSDSLNCWADPTRRSKIMGRTKGKQFEDVDTPTPDSVTPVSSAKGHADKLDITLLEKTLD</sequence>
<dbReference type="EMBL" id="JANPWB010000013">
    <property type="protein sequence ID" value="KAJ1109617.1"/>
    <property type="molecule type" value="Genomic_DNA"/>
</dbReference>
<protein>
    <submittedName>
        <fullName evidence="2">Uncharacterized protein</fullName>
    </submittedName>
</protein>
<dbReference type="AlphaFoldDB" id="A0AAV7N105"/>
<evidence type="ECO:0000313" key="2">
    <source>
        <dbReference type="EMBL" id="KAJ1109617.1"/>
    </source>
</evidence>
<gene>
    <name evidence="2" type="ORF">NDU88_006977</name>
</gene>
<accession>A0AAV7N105</accession>
<comment type="caution">
    <text evidence="2">The sequence shown here is derived from an EMBL/GenBank/DDBJ whole genome shotgun (WGS) entry which is preliminary data.</text>
</comment>
<feature type="region of interest" description="Disordered" evidence="1">
    <location>
        <begin position="183"/>
        <end position="210"/>
    </location>
</feature>
<evidence type="ECO:0000313" key="3">
    <source>
        <dbReference type="Proteomes" id="UP001066276"/>
    </source>
</evidence>
<keyword evidence="3" id="KW-1185">Reference proteome</keyword>
<evidence type="ECO:0000256" key="1">
    <source>
        <dbReference type="SAM" id="MobiDB-lite"/>
    </source>
</evidence>
<organism evidence="2 3">
    <name type="scientific">Pleurodeles waltl</name>
    <name type="common">Iberian ribbed newt</name>
    <dbReference type="NCBI Taxonomy" id="8319"/>
    <lineage>
        <taxon>Eukaryota</taxon>
        <taxon>Metazoa</taxon>
        <taxon>Chordata</taxon>
        <taxon>Craniata</taxon>
        <taxon>Vertebrata</taxon>
        <taxon>Euteleostomi</taxon>
        <taxon>Amphibia</taxon>
        <taxon>Batrachia</taxon>
        <taxon>Caudata</taxon>
        <taxon>Salamandroidea</taxon>
        <taxon>Salamandridae</taxon>
        <taxon>Pleurodelinae</taxon>
        <taxon>Pleurodeles</taxon>
    </lineage>
</organism>
<reference evidence="2" key="1">
    <citation type="journal article" date="2022" name="bioRxiv">
        <title>Sequencing and chromosome-scale assembly of the giantPleurodeles waltlgenome.</title>
        <authorList>
            <person name="Brown T."/>
            <person name="Elewa A."/>
            <person name="Iarovenko S."/>
            <person name="Subramanian E."/>
            <person name="Araus A.J."/>
            <person name="Petzold A."/>
            <person name="Susuki M."/>
            <person name="Suzuki K.-i.T."/>
            <person name="Hayashi T."/>
            <person name="Toyoda A."/>
            <person name="Oliveira C."/>
            <person name="Osipova E."/>
            <person name="Leigh N.D."/>
            <person name="Simon A."/>
            <person name="Yun M.H."/>
        </authorList>
    </citation>
    <scope>NUCLEOTIDE SEQUENCE</scope>
    <source>
        <strain evidence="2">20211129_DDA</strain>
        <tissue evidence="2">Liver</tissue>
    </source>
</reference>
<proteinExistence type="predicted"/>
<dbReference type="Proteomes" id="UP001066276">
    <property type="component" value="Chromosome 9"/>
</dbReference>